<protein>
    <recommendedName>
        <fullName evidence="4">Extracellular membrane protein CFEM domain-containing protein</fullName>
    </recommendedName>
</protein>
<evidence type="ECO:0000313" key="3">
    <source>
        <dbReference type="Proteomes" id="UP000318582"/>
    </source>
</evidence>
<proteinExistence type="predicted"/>
<name>A0A507EF09_9FUNG</name>
<sequence>MHVTALTTLLVATLLSVHAAPAVVMKRHPRPAMLARQVEPVIIPTATEIVATELAAATATATAPAASQVIVPPAVPAPSLCRRAGCNSELCVAASENTVLSPCIWKAEFACYKKAECGYDPMVGACGWKQTEALLSCIDEATP</sequence>
<keyword evidence="3" id="KW-1185">Reference proteome</keyword>
<organism evidence="2 3">
    <name type="scientific">Powellomyces hirtus</name>
    <dbReference type="NCBI Taxonomy" id="109895"/>
    <lineage>
        <taxon>Eukaryota</taxon>
        <taxon>Fungi</taxon>
        <taxon>Fungi incertae sedis</taxon>
        <taxon>Chytridiomycota</taxon>
        <taxon>Chytridiomycota incertae sedis</taxon>
        <taxon>Chytridiomycetes</taxon>
        <taxon>Spizellomycetales</taxon>
        <taxon>Powellomycetaceae</taxon>
        <taxon>Powellomyces</taxon>
    </lineage>
</organism>
<keyword evidence="1" id="KW-0732">Signal</keyword>
<comment type="caution">
    <text evidence="2">The sequence shown here is derived from an EMBL/GenBank/DDBJ whole genome shotgun (WGS) entry which is preliminary data.</text>
</comment>
<dbReference type="EMBL" id="QEAQ01000001">
    <property type="protein sequence ID" value="TPX62799.1"/>
    <property type="molecule type" value="Genomic_DNA"/>
</dbReference>
<reference evidence="2 3" key="1">
    <citation type="journal article" date="2019" name="Sci. Rep.">
        <title>Comparative genomics of chytrid fungi reveal insights into the obligate biotrophic and pathogenic lifestyle of Synchytrium endobioticum.</title>
        <authorList>
            <person name="van de Vossenberg B.T.L.H."/>
            <person name="Warris S."/>
            <person name="Nguyen H.D.T."/>
            <person name="van Gent-Pelzer M.P.E."/>
            <person name="Joly D.L."/>
            <person name="van de Geest H.C."/>
            <person name="Bonants P.J.M."/>
            <person name="Smith D.S."/>
            <person name="Levesque C.A."/>
            <person name="van der Lee T.A.J."/>
        </authorList>
    </citation>
    <scope>NUCLEOTIDE SEQUENCE [LARGE SCALE GENOMIC DNA]</scope>
    <source>
        <strain evidence="2 3">CBS 809.83</strain>
    </source>
</reference>
<dbReference type="AlphaFoldDB" id="A0A507EF09"/>
<gene>
    <name evidence="2" type="ORF">PhCBS80983_g00029</name>
</gene>
<feature type="chain" id="PRO_5021426023" description="Extracellular membrane protein CFEM domain-containing protein" evidence="1">
    <location>
        <begin position="20"/>
        <end position="143"/>
    </location>
</feature>
<dbReference type="Proteomes" id="UP000318582">
    <property type="component" value="Unassembled WGS sequence"/>
</dbReference>
<feature type="signal peptide" evidence="1">
    <location>
        <begin position="1"/>
        <end position="19"/>
    </location>
</feature>
<accession>A0A507EF09</accession>
<evidence type="ECO:0000313" key="2">
    <source>
        <dbReference type="EMBL" id="TPX62799.1"/>
    </source>
</evidence>
<evidence type="ECO:0008006" key="4">
    <source>
        <dbReference type="Google" id="ProtNLM"/>
    </source>
</evidence>
<evidence type="ECO:0000256" key="1">
    <source>
        <dbReference type="SAM" id="SignalP"/>
    </source>
</evidence>